<dbReference type="InterPro" id="IPR020557">
    <property type="entry name" value="Fumarate_lyase_CS"/>
</dbReference>
<evidence type="ECO:0000256" key="6">
    <source>
        <dbReference type="ARBA" id="ARBA00022755"/>
    </source>
</evidence>
<evidence type="ECO:0000256" key="7">
    <source>
        <dbReference type="ARBA" id="ARBA00023239"/>
    </source>
</evidence>
<evidence type="ECO:0000256" key="3">
    <source>
        <dbReference type="ARBA" id="ARBA00008273"/>
    </source>
</evidence>
<dbReference type="Gene3D" id="1.10.275.10">
    <property type="entry name" value="Fumarase/aspartase (N-terminal domain)"/>
    <property type="match status" value="1"/>
</dbReference>
<comment type="function">
    <text evidence="9">Catalyzes two reactions in de novo purine nucleotide biosynthesis. Catalyzes the breakdown of 5-aminoimidazole- (N-succinylocarboxamide) ribotide (SAICAR or 2-[5-amino-1-(5-phospho-beta-D-ribosyl)imidazole-4-carboxamido]succinate) to 5-aminoimidazole-4-carboxamide ribotide (AICAR or 5-amino-1-(5-phospho-beta-D-ribosyl)imidazole-4-carboxamide) and fumarate, and of adenylosuccinate (ADS or N(6)-(1,2-dicarboxyethyl)-AMP) to adenosine monophosphate (AMP) and fumarate.</text>
</comment>
<evidence type="ECO:0000256" key="13">
    <source>
        <dbReference type="RuleBase" id="RU361172"/>
    </source>
</evidence>
<dbReference type="Gene3D" id="1.10.40.30">
    <property type="entry name" value="Fumarase/aspartase (C-terminal domain)"/>
    <property type="match status" value="1"/>
</dbReference>
<dbReference type="EMBL" id="JH611156">
    <property type="protein sequence ID" value="EJP72016.1"/>
    <property type="molecule type" value="Genomic_DNA"/>
</dbReference>
<dbReference type="Pfam" id="PF08328">
    <property type="entry name" value="ASL_C"/>
    <property type="match status" value="1"/>
</dbReference>
<feature type="domain" description="Adenylosuccinate lyase PurB C-terminal" evidence="15">
    <location>
        <begin position="328"/>
        <end position="442"/>
    </location>
</feature>
<dbReference type="UniPathway" id="UPA00075">
    <property type="reaction ID" value="UER00336"/>
</dbReference>
<dbReference type="SUPFAM" id="SSF48557">
    <property type="entry name" value="L-aspartase-like"/>
    <property type="match status" value="1"/>
</dbReference>
<keyword evidence="7 13" id="KW-0456">Lyase</keyword>
<evidence type="ECO:0000256" key="9">
    <source>
        <dbReference type="ARBA" id="ARBA00025012"/>
    </source>
</evidence>
<dbReference type="Pfam" id="PF00206">
    <property type="entry name" value="Lyase_1"/>
    <property type="match status" value="1"/>
</dbReference>
<evidence type="ECO:0000259" key="15">
    <source>
        <dbReference type="Pfam" id="PF08328"/>
    </source>
</evidence>
<comment type="catalytic activity">
    <reaction evidence="11">
        <text>N(6)-(1,2-dicarboxyethyl)-AMP = fumarate + AMP</text>
        <dbReference type="Rhea" id="RHEA:16853"/>
        <dbReference type="ChEBI" id="CHEBI:29806"/>
        <dbReference type="ChEBI" id="CHEBI:57567"/>
        <dbReference type="ChEBI" id="CHEBI:456215"/>
        <dbReference type="EC" id="4.3.2.2"/>
    </reaction>
    <physiologicalReaction direction="left-to-right" evidence="11">
        <dbReference type="Rhea" id="RHEA:16854"/>
    </physiologicalReaction>
</comment>
<evidence type="ECO:0000256" key="10">
    <source>
        <dbReference type="ARBA" id="ARBA00030717"/>
    </source>
</evidence>
<dbReference type="InterPro" id="IPR022761">
    <property type="entry name" value="Fumarate_lyase_N"/>
</dbReference>
<dbReference type="InterPro" id="IPR047136">
    <property type="entry name" value="PurB_bact"/>
</dbReference>
<evidence type="ECO:0000256" key="4">
    <source>
        <dbReference type="ARBA" id="ARBA00012339"/>
    </source>
</evidence>
<comment type="pathway">
    <text evidence="2 13">Purine metabolism; AMP biosynthesis via de novo pathway; AMP from IMP: step 2/2.</text>
</comment>
<comment type="catalytic activity">
    <reaction evidence="8">
        <text>(2S)-2-[5-amino-1-(5-phospho-beta-D-ribosyl)imidazole-4-carboxamido]succinate = 5-amino-1-(5-phospho-beta-D-ribosyl)imidazole-4-carboxamide + fumarate</text>
        <dbReference type="Rhea" id="RHEA:23920"/>
        <dbReference type="ChEBI" id="CHEBI:29806"/>
        <dbReference type="ChEBI" id="CHEBI:58443"/>
        <dbReference type="ChEBI" id="CHEBI:58475"/>
        <dbReference type="EC" id="4.3.2.2"/>
    </reaction>
    <physiologicalReaction direction="left-to-right" evidence="8">
        <dbReference type="Rhea" id="RHEA:23921"/>
    </physiologicalReaction>
</comment>
<organism evidence="16 17">
    <name type="scientific">SAR86 cluster bacterium SAR86A</name>
    <dbReference type="NCBI Taxonomy" id="1123866"/>
    <lineage>
        <taxon>Bacteria</taxon>
        <taxon>Pseudomonadati</taxon>
        <taxon>Pseudomonadota</taxon>
        <taxon>Gammaproteobacteria</taxon>
        <taxon>SAR86 cluster</taxon>
    </lineage>
</organism>
<dbReference type="PROSITE" id="PS00163">
    <property type="entry name" value="FUMARATE_LYASES"/>
    <property type="match status" value="1"/>
</dbReference>
<sequence length="448" mass="51616">MKYSHHNLSPLDNRYRDKVSDITECFSESALIKVRFVIEIEWLIFLCTNYPKKFKPLSKASISKLKKFKTNFSDKDVIRIKNIEKKTNHDVKAVEYFIRDYFKKDKNLTKYINLIHFGLTSEDVNSLSYAVMIENGNKILIKKVSKLITQLNKMSSKWKNITFLSRTHGQAASPSTLGKEIKVISKRLSREIETFKKIKGLAKFSGATGNYHTFNMVDSSINWQKASKRFINSFGIQQNKVTTQIEPHDWIAEVMHVMIRINNISIDLSQDMWTYISNDIFKMNLIENEVGSSTMPHKVNPIDFENAEGNFGLSNALANHFSDKLTKSRLQRDLSDSTVLRNIGNAYGYSHLALSSLNKGLNKLTPNKTVINNELDDNWEVLTEAVQTIMRYEGINDAYEQLKSFSRGRKITRETYIEFVTNLKISKSSKDKLLKLTPFNYIGLAKKL</sequence>
<dbReference type="STRING" id="1123866.NT01SARS_0501"/>
<dbReference type="GO" id="GO:0004018">
    <property type="term" value="F:N6-(1,2-dicarboxyethyl)AMP AMP-lyase (fumarate-forming) activity"/>
    <property type="evidence" value="ECO:0007669"/>
    <property type="project" value="UniProtKB-UniRule"/>
</dbReference>
<dbReference type="InterPro" id="IPR000362">
    <property type="entry name" value="Fumarate_lyase_fam"/>
</dbReference>
<evidence type="ECO:0000256" key="11">
    <source>
        <dbReference type="ARBA" id="ARBA00049115"/>
    </source>
</evidence>
<dbReference type="UniPathway" id="UPA00074">
    <property type="reaction ID" value="UER00132"/>
</dbReference>
<dbReference type="InterPro" id="IPR013539">
    <property type="entry name" value="PurB_C"/>
</dbReference>
<evidence type="ECO:0000256" key="8">
    <source>
        <dbReference type="ARBA" id="ARBA00024477"/>
    </source>
</evidence>
<evidence type="ECO:0000259" key="14">
    <source>
        <dbReference type="Pfam" id="PF00206"/>
    </source>
</evidence>
<dbReference type="Proteomes" id="UP000010305">
    <property type="component" value="Unassembled WGS sequence"/>
</dbReference>
<evidence type="ECO:0000256" key="1">
    <source>
        <dbReference type="ARBA" id="ARBA00004706"/>
    </source>
</evidence>
<dbReference type="Gene3D" id="1.20.200.10">
    <property type="entry name" value="Fumarase/aspartase (Central domain)"/>
    <property type="match status" value="1"/>
</dbReference>
<evidence type="ECO:0000256" key="5">
    <source>
        <dbReference type="ARBA" id="ARBA00017058"/>
    </source>
</evidence>
<dbReference type="GO" id="GO:0006189">
    <property type="term" value="P:'de novo' IMP biosynthetic process"/>
    <property type="evidence" value="ECO:0007669"/>
    <property type="project" value="UniProtKB-UniPathway"/>
</dbReference>
<dbReference type="AlphaFoldDB" id="J5KF63"/>
<dbReference type="GO" id="GO:0044208">
    <property type="term" value="P:'de novo' AMP biosynthetic process"/>
    <property type="evidence" value="ECO:0007669"/>
    <property type="project" value="UniProtKB-UniPathway"/>
</dbReference>
<dbReference type="InterPro" id="IPR024083">
    <property type="entry name" value="Fumarase/histidase_N"/>
</dbReference>
<dbReference type="InterPro" id="IPR004769">
    <property type="entry name" value="Pur_lyase"/>
</dbReference>
<evidence type="ECO:0000313" key="17">
    <source>
        <dbReference type="Proteomes" id="UP000010305"/>
    </source>
</evidence>
<dbReference type="NCBIfam" id="NF006764">
    <property type="entry name" value="PRK09285.1"/>
    <property type="match status" value="1"/>
</dbReference>
<name>J5KF63_9GAMM</name>
<dbReference type="PANTHER" id="PTHR43411:SF1">
    <property type="entry name" value="ADENYLOSUCCINATE LYASE"/>
    <property type="match status" value="1"/>
</dbReference>
<dbReference type="GO" id="GO:0070626">
    <property type="term" value="F:(S)-2-(5-amino-1-(5-phospho-D-ribosyl)imidazole-4-carboxamido) succinate lyase (fumarate-forming) activity"/>
    <property type="evidence" value="ECO:0007669"/>
    <property type="project" value="RHEA"/>
</dbReference>
<evidence type="ECO:0000256" key="2">
    <source>
        <dbReference type="ARBA" id="ARBA00004734"/>
    </source>
</evidence>
<dbReference type="EC" id="4.3.2.2" evidence="4 12"/>
<dbReference type="PANTHER" id="PTHR43411">
    <property type="entry name" value="ADENYLOSUCCINATE LYASE"/>
    <property type="match status" value="1"/>
</dbReference>
<dbReference type="PRINTS" id="PR00149">
    <property type="entry name" value="FUMRATELYASE"/>
</dbReference>
<comment type="pathway">
    <text evidence="1 13">Purine metabolism; IMP biosynthesis via de novo pathway; 5-amino-1-(5-phospho-D-ribosyl)imidazole-4-carboxamide from 5-amino-1-(5-phospho-D-ribosyl)imidazole-4-carboxylate: step 2/2.</text>
</comment>
<gene>
    <name evidence="16" type="ORF">NT01SARS_0501</name>
</gene>
<proteinExistence type="inferred from homology"/>
<feature type="domain" description="Fumarate lyase N-terminal" evidence="14">
    <location>
        <begin position="14"/>
        <end position="309"/>
    </location>
</feature>
<dbReference type="HOGENOM" id="CLU_025566_2_0_6"/>
<keyword evidence="6 13" id="KW-0658">Purine biosynthesis</keyword>
<dbReference type="NCBIfam" id="TIGR00928">
    <property type="entry name" value="purB"/>
    <property type="match status" value="1"/>
</dbReference>
<comment type="similarity">
    <text evidence="3 13">Belongs to the lyase 1 family. Adenylosuccinate lyase subfamily.</text>
</comment>
<reference evidence="16 17" key="1">
    <citation type="journal article" date="2012" name="ISME J.">
        <title>Genomic insights to SAR86, an abundant and uncultivated marine bacterial lineage.</title>
        <authorList>
            <person name="Dupont C.L."/>
            <person name="Rusch D.B."/>
            <person name="Yooseph S."/>
            <person name="Lombardo M.J."/>
            <person name="Richter R.A."/>
            <person name="Valas R."/>
            <person name="Novotny M."/>
            <person name="Yee-Greenbaum J."/>
            <person name="Selengut J.D."/>
            <person name="Haft D.H."/>
            <person name="Halpern A.L."/>
            <person name="Lasken R.S."/>
            <person name="Nealson K."/>
            <person name="Friedman R."/>
            <person name="Venter J.C."/>
        </authorList>
    </citation>
    <scope>NUCLEOTIDE SEQUENCE [LARGE SCALE GENOMIC DNA]</scope>
</reference>
<protein>
    <recommendedName>
        <fullName evidence="5 12">Adenylosuccinate lyase</fullName>
        <shortName evidence="13">ASL</shortName>
        <ecNumber evidence="4 12">4.3.2.2</ecNumber>
    </recommendedName>
    <alternativeName>
        <fullName evidence="10 13">Adenylosuccinase</fullName>
    </alternativeName>
</protein>
<accession>J5KF63</accession>
<dbReference type="InterPro" id="IPR008948">
    <property type="entry name" value="L-Aspartase-like"/>
</dbReference>
<evidence type="ECO:0000256" key="12">
    <source>
        <dbReference type="NCBIfam" id="TIGR00928"/>
    </source>
</evidence>
<evidence type="ECO:0000313" key="16">
    <source>
        <dbReference type="EMBL" id="EJP72016.1"/>
    </source>
</evidence>